<proteinExistence type="predicted"/>
<dbReference type="PANTHER" id="PTHR11011:SF45">
    <property type="entry name" value="FATTY ACYL-COA REDUCTASE CG8306-RELATED"/>
    <property type="match status" value="1"/>
</dbReference>
<feature type="domain" description="Thioester reductase (TE)" evidence="1">
    <location>
        <begin position="7"/>
        <end position="252"/>
    </location>
</feature>
<dbReference type="Gene3D" id="3.40.50.720">
    <property type="entry name" value="NAD(P)-binding Rossmann-like Domain"/>
    <property type="match status" value="1"/>
</dbReference>
<dbReference type="EMBL" id="JAQNDK010000003">
    <property type="protein sequence ID" value="MDC0681228.1"/>
    <property type="molecule type" value="Genomic_DNA"/>
</dbReference>
<reference evidence="2 3" key="1">
    <citation type="submission" date="2023-01" db="EMBL/GenBank/DDBJ databases">
        <title>Minimal conservation of predation-associated metabolite biosynthetic gene clusters underscores biosynthetic potential of Myxococcota including descriptions for ten novel species: Archangium lansinium sp. nov., Myxococcus landrumus sp. nov., Nannocystis bai.</title>
        <authorList>
            <person name="Ahearne A."/>
            <person name="Stevens C."/>
            <person name="Dowd S."/>
        </authorList>
    </citation>
    <scope>NUCLEOTIDE SEQUENCE [LARGE SCALE GENOMIC DNA]</scope>
    <source>
        <strain evidence="2 3">WIWO2</strain>
    </source>
</reference>
<evidence type="ECO:0000313" key="3">
    <source>
        <dbReference type="Proteomes" id="UP001217485"/>
    </source>
</evidence>
<gene>
    <name evidence="2" type="ORF">POL72_26040</name>
</gene>
<evidence type="ECO:0000313" key="2">
    <source>
        <dbReference type="EMBL" id="MDC0681228.1"/>
    </source>
</evidence>
<protein>
    <submittedName>
        <fullName evidence="2">SDR family oxidoreductase</fullName>
    </submittedName>
</protein>
<accession>A0ABT5C5J8</accession>
<comment type="caution">
    <text evidence="2">The sequence shown here is derived from an EMBL/GenBank/DDBJ whole genome shotgun (WGS) entry which is preliminary data.</text>
</comment>
<dbReference type="Pfam" id="PF07993">
    <property type="entry name" value="NAD_binding_4"/>
    <property type="match status" value="1"/>
</dbReference>
<dbReference type="InterPro" id="IPR026055">
    <property type="entry name" value="FAR"/>
</dbReference>
<keyword evidence="3" id="KW-1185">Reference proteome</keyword>
<dbReference type="SUPFAM" id="SSF51735">
    <property type="entry name" value="NAD(P)-binding Rossmann-fold domains"/>
    <property type="match status" value="1"/>
</dbReference>
<name>A0ABT5C5J8_9BACT</name>
<dbReference type="PANTHER" id="PTHR11011">
    <property type="entry name" value="MALE STERILITY PROTEIN 2-RELATED"/>
    <property type="match status" value="1"/>
</dbReference>
<dbReference type="Proteomes" id="UP001217485">
    <property type="component" value="Unassembled WGS sequence"/>
</dbReference>
<dbReference type="InterPro" id="IPR013120">
    <property type="entry name" value="FAR_NAD-bd"/>
</dbReference>
<evidence type="ECO:0000259" key="1">
    <source>
        <dbReference type="Pfam" id="PF07993"/>
    </source>
</evidence>
<dbReference type="InterPro" id="IPR036291">
    <property type="entry name" value="NAD(P)-bd_dom_sf"/>
</dbReference>
<sequence length="370" mass="41196">MKEAHLVTGATGFIGGALVLELLRRTDDDIVAMVRPGDTGAVERFRQSIHHAASLYEATDVLAKLDRCRVVAGDVVEQDCGIREPIGDRVAQVWHVAASLQYENRHVDVIRATNVEGTRRVLALAGQLGAGTFNYISTAYVAGRATGAIPEVRSRGNATNNHYEQSKIDAETLVASWANGRIRIFRPSIVVGHSRTLGATSFSGCYGFFRQLVQFRGMIERTQKGLLSRSPVRMRVDPDGDLNLVPVDAVVQEAVGIALQDACEGVFHLTHPFPWKTGATVRAMFELLGMHAPIFINRRDDFSWLDQQLDKRMDFYGSYIIGHKHFERIRTDAALRGHERFAYAEVPLVALCQWYLEILEATRKNLPVAR</sequence>
<dbReference type="RefSeq" id="WP_272098270.1">
    <property type="nucleotide sequence ID" value="NZ_JAQNDK010000003.1"/>
</dbReference>
<organism evidence="2 3">
    <name type="scientific">Sorangium atrum</name>
    <dbReference type="NCBI Taxonomy" id="2995308"/>
    <lineage>
        <taxon>Bacteria</taxon>
        <taxon>Pseudomonadati</taxon>
        <taxon>Myxococcota</taxon>
        <taxon>Polyangia</taxon>
        <taxon>Polyangiales</taxon>
        <taxon>Polyangiaceae</taxon>
        <taxon>Sorangium</taxon>
    </lineage>
</organism>